<dbReference type="VEuPathDB" id="FungiDB:A1Q1_03086"/>
<gene>
    <name evidence="1" type="ORF">A1Q1_03086</name>
</gene>
<dbReference type="HOGENOM" id="CLU_027594_0_0_1"/>
<evidence type="ECO:0000313" key="2">
    <source>
        <dbReference type="Proteomes" id="UP000002748"/>
    </source>
</evidence>
<dbReference type="KEGG" id="tasa:A1Q1_03086"/>
<dbReference type="Proteomes" id="UP000002748">
    <property type="component" value="Unassembled WGS sequence"/>
</dbReference>
<sequence length="747" mass="81298">MTGNGFGKVVAATGNGLTGAKPNHRVRAAQLPERAPARPAVSFLRGSAQTLITTPVCANSGRWLATLPLPLHEVHPRSHPPGIALPNLKHVRVCVIRNGRAQAVLLRLHLRDWLRDRQQRSHHPFDKPLSTLLLRYLEPSSVSTEEDEHFPSSSPDSPLLDTSSIAEWEAHLNPPEATCILSESNEWPFDLQDSTEALDWVLRRVLERLTLKRMNPESTMATFPPPSNVKTAASSIFGPLDGLGLSIRLKSCSQLSLEIARLSVATRERWLQYLYRQKENFHVASFPPLTHAVGVMVGHNEFTDEVAMDLYGSFDCAIDVMVESPGSAQHGDTSSAGDEAPSSPCPAIALSSLNGLTVLFIACLILGAESSVNKLLDMEVTGLVILRDMAEYGLGWLMQERDARSLIKGWCLDNTAQSNSVQVVSKLSLFLDAWMRCHDIGPSAPHPPPGFRGIEDLIEPELQLSTMSTLITSFNDNERSLKGHDVELSGILHGCASGTATVLLLEPSSSTPAHKKGVAHAWNVVENLCSTAQKLCGNDHFISGSALASCKQYLAKLLQTASAETIQQVYQPHTEVCSRLTPSAEKPCDPSHHLVFYRSFYRSFFVSITGGRLRYDGGWNSSSLKQDITRKRCDLLGIDCSENQAQPRSTTTKQALTSISLHLLIVSALSITTAVITRNLPCWGLPSLAAEVSPEAGQWVGIGEMRGSHKAGKSMPVKGGEIVQILDGAVAAGRHLVRTPQGNIKRT</sequence>
<dbReference type="GeneID" id="25986599"/>
<evidence type="ECO:0000313" key="1">
    <source>
        <dbReference type="EMBL" id="EJT52632.1"/>
    </source>
</evidence>
<name>J6FBZ5_TRIAS</name>
<protein>
    <submittedName>
        <fullName evidence="1">Uncharacterized protein</fullName>
    </submittedName>
</protein>
<dbReference type="AlphaFoldDB" id="J6FBZ5"/>
<accession>J6FBZ5</accession>
<dbReference type="RefSeq" id="XP_014183651.1">
    <property type="nucleotide sequence ID" value="XM_014328176.1"/>
</dbReference>
<proteinExistence type="predicted"/>
<dbReference type="EMBL" id="ALBS01000021">
    <property type="protein sequence ID" value="EJT52632.1"/>
    <property type="molecule type" value="Genomic_DNA"/>
</dbReference>
<organism evidence="1 2">
    <name type="scientific">Trichosporon asahii var. asahii (strain ATCC 90039 / CBS 2479 / JCM 2466 / KCTC 7840 / NBRC 103889/ NCYC 2677 / UAMH 7654)</name>
    <name type="common">Yeast</name>
    <dbReference type="NCBI Taxonomy" id="1186058"/>
    <lineage>
        <taxon>Eukaryota</taxon>
        <taxon>Fungi</taxon>
        <taxon>Dikarya</taxon>
        <taxon>Basidiomycota</taxon>
        <taxon>Agaricomycotina</taxon>
        <taxon>Tremellomycetes</taxon>
        <taxon>Trichosporonales</taxon>
        <taxon>Trichosporonaceae</taxon>
        <taxon>Trichosporon</taxon>
    </lineage>
</organism>
<comment type="caution">
    <text evidence="1">The sequence shown here is derived from an EMBL/GenBank/DDBJ whole genome shotgun (WGS) entry which is preliminary data.</text>
</comment>
<reference evidence="1 2" key="1">
    <citation type="journal article" date="2012" name="Eukaryot. Cell">
        <title>Draft genome sequence of CBS 2479, the standard type strain of Trichosporon asahii.</title>
        <authorList>
            <person name="Yang R.Y."/>
            <person name="Li H.T."/>
            <person name="Zhu H."/>
            <person name="Zhou G.P."/>
            <person name="Wang M."/>
            <person name="Wang L."/>
        </authorList>
    </citation>
    <scope>NUCLEOTIDE SEQUENCE [LARGE SCALE GENOMIC DNA]</scope>
    <source>
        <strain evidence="2">ATCC 90039 / CBS 2479 / JCM 2466 / KCTC 7840 / NCYC 2677 / UAMH 7654</strain>
    </source>
</reference>